<keyword evidence="3" id="KW-1185">Reference proteome</keyword>
<gene>
    <name evidence="2" type="ORF">FH972_014056</name>
</gene>
<dbReference type="EMBL" id="CM017325">
    <property type="protein sequence ID" value="KAE8057355.1"/>
    <property type="molecule type" value="Genomic_DNA"/>
</dbReference>
<dbReference type="AlphaFoldDB" id="A0A5N6RB89"/>
<organism evidence="2 3">
    <name type="scientific">Carpinus fangiana</name>
    <dbReference type="NCBI Taxonomy" id="176857"/>
    <lineage>
        <taxon>Eukaryota</taxon>
        <taxon>Viridiplantae</taxon>
        <taxon>Streptophyta</taxon>
        <taxon>Embryophyta</taxon>
        <taxon>Tracheophyta</taxon>
        <taxon>Spermatophyta</taxon>
        <taxon>Magnoliopsida</taxon>
        <taxon>eudicotyledons</taxon>
        <taxon>Gunneridae</taxon>
        <taxon>Pentapetalae</taxon>
        <taxon>rosids</taxon>
        <taxon>fabids</taxon>
        <taxon>Fagales</taxon>
        <taxon>Betulaceae</taxon>
        <taxon>Carpinus</taxon>
    </lineage>
</organism>
<name>A0A5N6RB89_9ROSI</name>
<protein>
    <submittedName>
        <fullName evidence="2">Uncharacterized protein</fullName>
    </submittedName>
</protein>
<evidence type="ECO:0000256" key="1">
    <source>
        <dbReference type="SAM" id="Phobius"/>
    </source>
</evidence>
<accession>A0A5N6RB89</accession>
<proteinExistence type="predicted"/>
<keyword evidence="1" id="KW-0472">Membrane</keyword>
<evidence type="ECO:0000313" key="2">
    <source>
        <dbReference type="EMBL" id="KAE8057355.1"/>
    </source>
</evidence>
<dbReference type="Proteomes" id="UP000327013">
    <property type="component" value="Chromosome 5"/>
</dbReference>
<reference evidence="2 3" key="1">
    <citation type="submission" date="2019-06" db="EMBL/GenBank/DDBJ databases">
        <title>A chromosomal-level reference genome of Carpinus fangiana (Coryloideae, Betulaceae).</title>
        <authorList>
            <person name="Yang X."/>
            <person name="Wang Z."/>
            <person name="Zhang L."/>
            <person name="Hao G."/>
            <person name="Liu J."/>
            <person name="Yang Y."/>
        </authorList>
    </citation>
    <scope>NUCLEOTIDE SEQUENCE [LARGE SCALE GENOMIC DNA]</scope>
    <source>
        <strain evidence="2">Cfa_2016G</strain>
        <tissue evidence="2">Leaf</tissue>
    </source>
</reference>
<evidence type="ECO:0000313" key="3">
    <source>
        <dbReference type="Proteomes" id="UP000327013"/>
    </source>
</evidence>
<keyword evidence="1" id="KW-0812">Transmembrane</keyword>
<feature type="transmembrane region" description="Helical" evidence="1">
    <location>
        <begin position="96"/>
        <end position="114"/>
    </location>
</feature>
<keyword evidence="1" id="KW-1133">Transmembrane helix</keyword>
<sequence>MRSNYDELLGVWPSELGELFNSDPAALVVVLEAALVDDIGSLLAALGDDVVGAEVVGGSPQVGQRELRKSRHAPGPRGDCCCGFGAVCRGSNGGKVVVFVVMAVVPVLVVFRTPSFQ</sequence>